<evidence type="ECO:0000256" key="1">
    <source>
        <dbReference type="SAM" id="MobiDB-lite"/>
    </source>
</evidence>
<dbReference type="InterPro" id="IPR016197">
    <property type="entry name" value="Chromo-like_dom_sf"/>
</dbReference>
<reference evidence="2 3" key="1">
    <citation type="submission" date="2010-05" db="EMBL/GenBank/DDBJ databases">
        <title>The Genome Sequence of Thecamonas trahens ATCC 50062.</title>
        <authorList>
            <consortium name="The Broad Institute Genome Sequencing Platform"/>
            <person name="Russ C."/>
            <person name="Cuomo C."/>
            <person name="Shea T."/>
            <person name="Young S.K."/>
            <person name="Zeng Q."/>
            <person name="Koehrsen M."/>
            <person name="Haas B."/>
            <person name="Borodovsky M."/>
            <person name="Guigo R."/>
            <person name="Alvarado L."/>
            <person name="Berlin A."/>
            <person name="Bochicchio J."/>
            <person name="Borenstein D."/>
            <person name="Chapman S."/>
            <person name="Chen Z."/>
            <person name="Freedman E."/>
            <person name="Gellesch M."/>
            <person name="Goldberg J."/>
            <person name="Griggs A."/>
            <person name="Gujja S."/>
            <person name="Heilman E."/>
            <person name="Heiman D."/>
            <person name="Hepburn T."/>
            <person name="Howarth C."/>
            <person name="Jen D."/>
            <person name="Larson L."/>
            <person name="Mehta T."/>
            <person name="Park D."/>
            <person name="Pearson M."/>
            <person name="Roberts A."/>
            <person name="Saif S."/>
            <person name="Shenoy N."/>
            <person name="Sisk P."/>
            <person name="Stolte C."/>
            <person name="Sykes S."/>
            <person name="Thomson T."/>
            <person name="Walk T."/>
            <person name="White J."/>
            <person name="Yandava C."/>
            <person name="Burger G."/>
            <person name="Gray M.W."/>
            <person name="Holland P.W.H."/>
            <person name="King N."/>
            <person name="Lang F.B.F."/>
            <person name="Roger A.J."/>
            <person name="Ruiz-Trillo I."/>
            <person name="Lander E."/>
            <person name="Nusbaum C."/>
        </authorList>
    </citation>
    <scope>NUCLEOTIDE SEQUENCE [LARGE SCALE GENOMIC DNA]</scope>
    <source>
        <strain evidence="2 3">ATCC 50062</strain>
    </source>
</reference>
<dbReference type="GeneID" id="25562384"/>
<dbReference type="RefSeq" id="XP_013760572.1">
    <property type="nucleotide sequence ID" value="XM_013905118.1"/>
</dbReference>
<gene>
    <name evidence="2" type="ORF">AMSG_02731</name>
</gene>
<keyword evidence="3" id="KW-1185">Reference proteome</keyword>
<feature type="compositionally biased region" description="Basic residues" evidence="1">
    <location>
        <begin position="229"/>
        <end position="268"/>
    </location>
</feature>
<dbReference type="Proteomes" id="UP000054408">
    <property type="component" value="Unassembled WGS sequence"/>
</dbReference>
<dbReference type="AlphaFoldDB" id="A0A0L0D4P6"/>
<evidence type="ECO:0000313" key="2">
    <source>
        <dbReference type="EMBL" id="KNC46278.1"/>
    </source>
</evidence>
<protein>
    <recommendedName>
        <fullName evidence="4">Chromo domain-containing protein</fullName>
    </recommendedName>
</protein>
<dbReference type="SUPFAM" id="SSF54160">
    <property type="entry name" value="Chromo domain-like"/>
    <property type="match status" value="1"/>
</dbReference>
<evidence type="ECO:0008006" key="4">
    <source>
        <dbReference type="Google" id="ProtNLM"/>
    </source>
</evidence>
<proteinExistence type="predicted"/>
<accession>A0A0L0D4P6</accession>
<feature type="compositionally biased region" description="Acidic residues" evidence="1">
    <location>
        <begin position="197"/>
        <end position="220"/>
    </location>
</feature>
<organism evidence="2 3">
    <name type="scientific">Thecamonas trahens ATCC 50062</name>
    <dbReference type="NCBI Taxonomy" id="461836"/>
    <lineage>
        <taxon>Eukaryota</taxon>
        <taxon>Apusozoa</taxon>
        <taxon>Apusomonadida</taxon>
        <taxon>Apusomonadidae</taxon>
        <taxon>Thecamonas</taxon>
    </lineage>
</organism>
<name>A0A0L0D4P6_THETB</name>
<sequence>MVSAQASMPPSPSALVDATLLWGDGLDMSVPTSPLAGGLDGGASVLDALVTPSRKRKRMPLTAPGSAPAAPMVQDVAPSSFLDDLGGLFGSLDAVPELALASTMALASSVYDQLDGDLGLGLGDGSSGGGMVEPGVLGGAPSSLLGLAPPSESPLPSMHPSPSVSPAAPIPPPYTVLPSESYLPRPPRLALAAATADSDDYSDDDSDDRDFESYDDESSYGDEYGSSARSRHGGGRRLAGKGKSKGKSKSKAGKSKSRSKAKAPKSKRRLSDLGELTAPIVGLPVRPAGSVVGQAAPAADPNKTSIYGYINGALDAAREAPAAKKAKTTNGVAVPASRGRTVFSSVLQHALSAVESKVAATAAVVSIEMLGHRLVDGVAFVRIHYIGLPSSYDEWVPSSSLVHH</sequence>
<dbReference type="EMBL" id="GL349442">
    <property type="protein sequence ID" value="KNC46278.1"/>
    <property type="molecule type" value="Genomic_DNA"/>
</dbReference>
<feature type="region of interest" description="Disordered" evidence="1">
    <location>
        <begin position="193"/>
        <end position="273"/>
    </location>
</feature>
<evidence type="ECO:0000313" key="3">
    <source>
        <dbReference type="Proteomes" id="UP000054408"/>
    </source>
</evidence>
<feature type="region of interest" description="Disordered" evidence="1">
    <location>
        <begin position="142"/>
        <end position="166"/>
    </location>
</feature>